<dbReference type="AlphaFoldDB" id="K6XGS2"/>
<keyword evidence="2" id="KW-1185">Reference proteome</keyword>
<evidence type="ECO:0008006" key="3">
    <source>
        <dbReference type="Google" id="ProtNLM"/>
    </source>
</evidence>
<reference evidence="1 2" key="1">
    <citation type="journal article" date="2017" name="Antonie Van Leeuwenhoek">
        <title>Rhizobium rhizosphaerae sp. nov., a novel species isolated from rice rhizosphere.</title>
        <authorList>
            <person name="Zhao J.J."/>
            <person name="Zhang J."/>
            <person name="Zhang R.J."/>
            <person name="Zhang C.W."/>
            <person name="Yin H.Q."/>
            <person name="Zhang X.X."/>
        </authorList>
    </citation>
    <scope>NUCLEOTIDE SEQUENCE [LARGE SCALE GENOMIC DNA]</scope>
    <source>
        <strain evidence="1 2">BSs20135</strain>
    </source>
</reference>
<dbReference type="OrthoDB" id="5597089at2"/>
<sequence length="341" mass="38776">MSQINTISEFLLQAGTDYRVFDMARGIRPLESQAFLDVENATLPAPYPRQQHAWFGILFFNKQMNNEHYIWFVKLPLDEQGLVIGAARQQFLQIVVEALGQTLDKQNNANNQLPENPFTFIPNQQQLADFNSIARVELALPLSEHLDLVEQYLTHPERHDWRAVPLQGIADFTASLQHSEPKNLLLKQFLTLAPEMQYALCASLENHKIDEDISALLINWYHQDLEDEQRLHSVLRGLCQSQAKTAVNSLLSSVLNCANGQTSAALMLIAARHWQYLKELSILTLYAELLASCEEDTFIGLYSDLVQIPEIREVMLGVLRWPEKSPQLTQAIGQLFGQNTP</sequence>
<accession>K6XGS2</accession>
<dbReference type="STRING" id="493475.GARC_2854"/>
<dbReference type="InterPro" id="IPR021936">
    <property type="entry name" value="DUF3549"/>
</dbReference>
<proteinExistence type="predicted"/>
<evidence type="ECO:0000313" key="1">
    <source>
        <dbReference type="EMBL" id="GAC19819.1"/>
    </source>
</evidence>
<evidence type="ECO:0000313" key="2">
    <source>
        <dbReference type="Proteomes" id="UP000006327"/>
    </source>
</evidence>
<dbReference type="Pfam" id="PF12069">
    <property type="entry name" value="DUF3549"/>
    <property type="match status" value="1"/>
</dbReference>
<dbReference type="Proteomes" id="UP000006327">
    <property type="component" value="Unassembled WGS sequence"/>
</dbReference>
<organism evidence="1 2">
    <name type="scientific">Paraglaciecola arctica BSs20135</name>
    <dbReference type="NCBI Taxonomy" id="493475"/>
    <lineage>
        <taxon>Bacteria</taxon>
        <taxon>Pseudomonadati</taxon>
        <taxon>Pseudomonadota</taxon>
        <taxon>Gammaproteobacteria</taxon>
        <taxon>Alteromonadales</taxon>
        <taxon>Alteromonadaceae</taxon>
        <taxon>Paraglaciecola</taxon>
    </lineage>
</organism>
<dbReference type="eggNOG" id="ENOG502Z9WC">
    <property type="taxonomic scope" value="Bacteria"/>
</dbReference>
<dbReference type="EMBL" id="BAEO01000040">
    <property type="protein sequence ID" value="GAC19819.1"/>
    <property type="molecule type" value="Genomic_DNA"/>
</dbReference>
<comment type="caution">
    <text evidence="1">The sequence shown here is derived from an EMBL/GenBank/DDBJ whole genome shotgun (WGS) entry which is preliminary data.</text>
</comment>
<name>K6XGS2_9ALTE</name>
<protein>
    <recommendedName>
        <fullName evidence="3">DUF3549 domain-containing protein</fullName>
    </recommendedName>
</protein>
<dbReference type="RefSeq" id="WP_007621093.1">
    <property type="nucleotide sequence ID" value="NZ_BAEO01000040.1"/>
</dbReference>
<gene>
    <name evidence="1" type="ORF">GARC_2854</name>
</gene>